<evidence type="ECO:0000313" key="4">
    <source>
        <dbReference type="Proteomes" id="UP000808146"/>
    </source>
</evidence>
<evidence type="ECO:0000313" key="3">
    <source>
        <dbReference type="EMBL" id="MBK8890583.1"/>
    </source>
</evidence>
<feature type="region of interest" description="Disordered" evidence="1">
    <location>
        <begin position="40"/>
        <end position="67"/>
    </location>
</feature>
<name>A0A9D7QLC5_9RHOO</name>
<keyword evidence="2" id="KW-0732">Signal</keyword>
<protein>
    <recommendedName>
        <fullName evidence="5">Lipoprotein</fullName>
    </recommendedName>
</protein>
<dbReference type="AlphaFoldDB" id="A0A9D7QLC5"/>
<feature type="compositionally biased region" description="Polar residues" evidence="1">
    <location>
        <begin position="43"/>
        <end position="60"/>
    </location>
</feature>
<evidence type="ECO:0008006" key="5">
    <source>
        <dbReference type="Google" id="ProtNLM"/>
    </source>
</evidence>
<gene>
    <name evidence="3" type="ORF">IPN75_09385</name>
</gene>
<organism evidence="3 4">
    <name type="scientific">Candidatus Dechloromonas phosphorivorans</name>
    <dbReference type="NCBI Taxonomy" id="2899244"/>
    <lineage>
        <taxon>Bacteria</taxon>
        <taxon>Pseudomonadati</taxon>
        <taxon>Pseudomonadota</taxon>
        <taxon>Betaproteobacteria</taxon>
        <taxon>Rhodocyclales</taxon>
        <taxon>Azonexaceae</taxon>
        <taxon>Dechloromonas</taxon>
    </lineage>
</organism>
<feature type="chain" id="PRO_5038604030" description="Lipoprotein" evidence="2">
    <location>
        <begin position="18"/>
        <end position="67"/>
    </location>
</feature>
<proteinExistence type="predicted"/>
<feature type="signal peptide" evidence="2">
    <location>
        <begin position="1"/>
        <end position="17"/>
    </location>
</feature>
<reference evidence="3" key="1">
    <citation type="submission" date="2020-10" db="EMBL/GenBank/DDBJ databases">
        <title>Connecting structure to function with the recovery of over 1000 high-quality activated sludge metagenome-assembled genomes encoding full-length rRNA genes using long-read sequencing.</title>
        <authorList>
            <person name="Singleton C.M."/>
            <person name="Petriglieri F."/>
            <person name="Kristensen J.M."/>
            <person name="Kirkegaard R.H."/>
            <person name="Michaelsen T.Y."/>
            <person name="Andersen M.H."/>
            <person name="Karst S.M."/>
            <person name="Dueholm M.S."/>
            <person name="Nielsen P.H."/>
            <person name="Albertsen M."/>
        </authorList>
    </citation>
    <scope>NUCLEOTIDE SEQUENCE</scope>
    <source>
        <strain evidence="3">OdNE_18-Q3-R46-58_BAT3C.305</strain>
    </source>
</reference>
<evidence type="ECO:0000256" key="2">
    <source>
        <dbReference type="SAM" id="SignalP"/>
    </source>
</evidence>
<sequence length="67" mass="7017">MKLLVSLALALAVSACGVETASTAATGAVIKKQELEQGKKTMEQMQQKIDQAGLQSQQRAEQAGGDK</sequence>
<dbReference type="EMBL" id="JADKBR010000011">
    <property type="protein sequence ID" value="MBK8890583.1"/>
    <property type="molecule type" value="Genomic_DNA"/>
</dbReference>
<accession>A0A9D7QLC5</accession>
<evidence type="ECO:0000256" key="1">
    <source>
        <dbReference type="SAM" id="MobiDB-lite"/>
    </source>
</evidence>
<dbReference type="Proteomes" id="UP000808146">
    <property type="component" value="Unassembled WGS sequence"/>
</dbReference>
<dbReference type="PROSITE" id="PS51257">
    <property type="entry name" value="PROKAR_LIPOPROTEIN"/>
    <property type="match status" value="1"/>
</dbReference>
<comment type="caution">
    <text evidence="3">The sequence shown here is derived from an EMBL/GenBank/DDBJ whole genome shotgun (WGS) entry which is preliminary data.</text>
</comment>